<proteinExistence type="predicted"/>
<protein>
    <submittedName>
        <fullName evidence="1">Uncharacterized protein</fullName>
    </submittedName>
</protein>
<keyword evidence="2" id="KW-1185">Reference proteome</keyword>
<name>A0AAE1DS03_9GAST</name>
<evidence type="ECO:0000313" key="2">
    <source>
        <dbReference type="Proteomes" id="UP001283361"/>
    </source>
</evidence>
<dbReference type="AlphaFoldDB" id="A0AAE1DS03"/>
<dbReference type="EMBL" id="JAWDGP010002824">
    <property type="protein sequence ID" value="KAK3779518.1"/>
    <property type="molecule type" value="Genomic_DNA"/>
</dbReference>
<dbReference type="Proteomes" id="UP001283361">
    <property type="component" value="Unassembled WGS sequence"/>
</dbReference>
<accession>A0AAE1DS03</accession>
<evidence type="ECO:0000313" key="1">
    <source>
        <dbReference type="EMBL" id="KAK3779518.1"/>
    </source>
</evidence>
<gene>
    <name evidence="1" type="ORF">RRG08_045264</name>
</gene>
<sequence length="70" mass="7550">MKLLGLRLRSVTSRLASGQLRGMGKATGFVHSTLSSRSQGSQGLLAHHLLFALLCPARVCVQDVTECDRI</sequence>
<reference evidence="1" key="1">
    <citation type="journal article" date="2023" name="G3 (Bethesda)">
        <title>A reference genome for the long-term kleptoplast-retaining sea slug Elysia crispata morphotype clarki.</title>
        <authorList>
            <person name="Eastman K.E."/>
            <person name="Pendleton A.L."/>
            <person name="Shaikh M.A."/>
            <person name="Suttiyut T."/>
            <person name="Ogas R."/>
            <person name="Tomko P."/>
            <person name="Gavelis G."/>
            <person name="Widhalm J.R."/>
            <person name="Wisecaver J.H."/>
        </authorList>
    </citation>
    <scope>NUCLEOTIDE SEQUENCE</scope>
    <source>
        <strain evidence="1">ECLA1</strain>
    </source>
</reference>
<comment type="caution">
    <text evidence="1">The sequence shown here is derived from an EMBL/GenBank/DDBJ whole genome shotgun (WGS) entry which is preliminary data.</text>
</comment>
<organism evidence="1 2">
    <name type="scientific">Elysia crispata</name>
    <name type="common">lettuce slug</name>
    <dbReference type="NCBI Taxonomy" id="231223"/>
    <lineage>
        <taxon>Eukaryota</taxon>
        <taxon>Metazoa</taxon>
        <taxon>Spiralia</taxon>
        <taxon>Lophotrochozoa</taxon>
        <taxon>Mollusca</taxon>
        <taxon>Gastropoda</taxon>
        <taxon>Heterobranchia</taxon>
        <taxon>Euthyneura</taxon>
        <taxon>Panpulmonata</taxon>
        <taxon>Sacoglossa</taxon>
        <taxon>Placobranchoidea</taxon>
        <taxon>Plakobranchidae</taxon>
        <taxon>Elysia</taxon>
    </lineage>
</organism>